<proteinExistence type="predicted"/>
<keyword evidence="1" id="KW-0732">Signal</keyword>
<gene>
    <name evidence="2" type="ORF">GGQ59_000517</name>
</gene>
<evidence type="ECO:0000256" key="1">
    <source>
        <dbReference type="SAM" id="SignalP"/>
    </source>
</evidence>
<evidence type="ECO:0000313" key="3">
    <source>
        <dbReference type="Proteomes" id="UP000563524"/>
    </source>
</evidence>
<dbReference type="EMBL" id="JACHOB010000001">
    <property type="protein sequence ID" value="MBB4658017.1"/>
    <property type="molecule type" value="Genomic_DNA"/>
</dbReference>
<dbReference type="Proteomes" id="UP000563524">
    <property type="component" value="Unassembled WGS sequence"/>
</dbReference>
<comment type="caution">
    <text evidence="2">The sequence shown here is derived from an EMBL/GenBank/DDBJ whole genome shotgun (WGS) entry which is preliminary data.</text>
</comment>
<sequence length="225" mass="22424">MKRNLKILALTGLLGMLPPAAGAAVIVDAAGEVTGTSGSGDAASGFKDDFLPGDAVSFAFGLADVPDLPDLPFAAANDLFEANIGIAGTGGNGSILLQACCGSFTDADPTDGAITLSGGVGGFTVSPSIAGGLGTDSGDGFSLTFSVSGDDVPAASFTTIGDFIAFLNADSLVFEGFAGLGFTDFETDEAFTQFVEFQGAANPVPLPSAFALFGTGFLILRPRGR</sequence>
<name>A0A840I009_9PROT</name>
<evidence type="ECO:0000313" key="2">
    <source>
        <dbReference type="EMBL" id="MBB4658017.1"/>
    </source>
</evidence>
<protein>
    <recommendedName>
        <fullName evidence="4">PEP-CTERM sorting domain-containing protein</fullName>
    </recommendedName>
</protein>
<accession>A0A840I009</accession>
<feature type="signal peptide" evidence="1">
    <location>
        <begin position="1"/>
        <end position="23"/>
    </location>
</feature>
<dbReference type="RefSeq" id="WP_183815542.1">
    <property type="nucleotide sequence ID" value="NZ_JACHOB010000001.1"/>
</dbReference>
<organism evidence="2 3">
    <name type="scientific">Parvularcula dongshanensis</name>
    <dbReference type="NCBI Taxonomy" id="1173995"/>
    <lineage>
        <taxon>Bacteria</taxon>
        <taxon>Pseudomonadati</taxon>
        <taxon>Pseudomonadota</taxon>
        <taxon>Alphaproteobacteria</taxon>
        <taxon>Parvularculales</taxon>
        <taxon>Parvularculaceae</taxon>
        <taxon>Parvularcula</taxon>
    </lineage>
</organism>
<dbReference type="AlphaFoldDB" id="A0A840I009"/>
<feature type="chain" id="PRO_5032757963" description="PEP-CTERM sorting domain-containing protein" evidence="1">
    <location>
        <begin position="24"/>
        <end position="225"/>
    </location>
</feature>
<reference evidence="2 3" key="1">
    <citation type="submission" date="2020-08" db="EMBL/GenBank/DDBJ databases">
        <title>Genomic Encyclopedia of Type Strains, Phase IV (KMG-IV): sequencing the most valuable type-strain genomes for metagenomic binning, comparative biology and taxonomic classification.</title>
        <authorList>
            <person name="Goeker M."/>
        </authorList>
    </citation>
    <scope>NUCLEOTIDE SEQUENCE [LARGE SCALE GENOMIC DNA]</scope>
    <source>
        <strain evidence="2 3">DSM 102850</strain>
    </source>
</reference>
<evidence type="ECO:0008006" key="4">
    <source>
        <dbReference type="Google" id="ProtNLM"/>
    </source>
</evidence>
<keyword evidence="3" id="KW-1185">Reference proteome</keyword>